<dbReference type="Pfam" id="PF00560">
    <property type="entry name" value="LRR_1"/>
    <property type="match status" value="2"/>
</dbReference>
<dbReference type="SUPFAM" id="SSF49265">
    <property type="entry name" value="Fibronectin type III"/>
    <property type="match status" value="1"/>
</dbReference>
<reference evidence="10" key="2">
    <citation type="journal article" date="2021" name="Microbiome">
        <title>Successional dynamics and alternative stable states in a saline activated sludge microbial community over 9 years.</title>
        <authorList>
            <person name="Wang Y."/>
            <person name="Ye J."/>
            <person name="Ju F."/>
            <person name="Liu L."/>
            <person name="Boyd J.A."/>
            <person name="Deng Y."/>
            <person name="Parks D.H."/>
            <person name="Jiang X."/>
            <person name="Yin X."/>
            <person name="Woodcroft B.J."/>
            <person name="Tyson G.W."/>
            <person name="Hugenholtz P."/>
            <person name="Polz M.F."/>
            <person name="Zhang T."/>
        </authorList>
    </citation>
    <scope>NUCLEOTIDE SEQUENCE</scope>
    <source>
        <strain evidence="10">HKST-UBA79</strain>
    </source>
</reference>
<dbReference type="PROSITE" id="PS00137">
    <property type="entry name" value="SUBTILASE_HIS"/>
    <property type="match status" value="1"/>
</dbReference>
<dbReference type="PROSITE" id="PS00138">
    <property type="entry name" value="SUBTILASE_SER"/>
    <property type="match status" value="1"/>
</dbReference>
<evidence type="ECO:0000256" key="1">
    <source>
        <dbReference type="ARBA" id="ARBA00022614"/>
    </source>
</evidence>
<reference evidence="10" key="1">
    <citation type="submission" date="2020-04" db="EMBL/GenBank/DDBJ databases">
        <authorList>
            <person name="Zhang T."/>
        </authorList>
    </citation>
    <scope>NUCLEOTIDE SEQUENCE</scope>
    <source>
        <strain evidence="10">HKST-UBA79</strain>
    </source>
</reference>
<dbReference type="PRINTS" id="PR00723">
    <property type="entry name" value="SUBTILISIN"/>
</dbReference>
<evidence type="ECO:0000256" key="4">
    <source>
        <dbReference type="ARBA" id="ARBA00022737"/>
    </source>
</evidence>
<keyword evidence="3" id="KW-0732">Signal</keyword>
<evidence type="ECO:0000256" key="8">
    <source>
        <dbReference type="RuleBase" id="RU003355"/>
    </source>
</evidence>
<dbReference type="InterPro" id="IPR022398">
    <property type="entry name" value="Peptidase_S8_His-AS"/>
</dbReference>
<name>A0A955ECR8_UNCKA</name>
<feature type="active site" description="Charge relay system" evidence="7">
    <location>
        <position position="112"/>
    </location>
</feature>
<comment type="caution">
    <text evidence="10">The sequence shown here is derived from an EMBL/GenBank/DDBJ whole genome shotgun (WGS) entry which is preliminary data.</text>
</comment>
<evidence type="ECO:0000256" key="5">
    <source>
        <dbReference type="ARBA" id="ARBA00022801"/>
    </source>
</evidence>
<dbReference type="InterPro" id="IPR001611">
    <property type="entry name" value="Leu-rich_rpt"/>
</dbReference>
<dbReference type="PROSITE" id="PS00136">
    <property type="entry name" value="SUBTILASE_ASP"/>
    <property type="match status" value="1"/>
</dbReference>
<dbReference type="GO" id="GO:0006508">
    <property type="term" value="P:proteolysis"/>
    <property type="evidence" value="ECO:0007669"/>
    <property type="project" value="UniProtKB-KW"/>
</dbReference>
<dbReference type="InterPro" id="IPR055414">
    <property type="entry name" value="LRR_R13L4/SHOC2-like"/>
</dbReference>
<dbReference type="InterPro" id="IPR023827">
    <property type="entry name" value="Peptidase_S8_Asp-AS"/>
</dbReference>
<dbReference type="SUPFAM" id="SSF52743">
    <property type="entry name" value="Subtilisin-like"/>
    <property type="match status" value="1"/>
</dbReference>
<dbReference type="Pfam" id="PF23598">
    <property type="entry name" value="LRR_14"/>
    <property type="match status" value="1"/>
</dbReference>
<feature type="active site" description="Charge relay system" evidence="7">
    <location>
        <position position="308"/>
    </location>
</feature>
<keyword evidence="2 7" id="KW-0645">Protease</keyword>
<dbReference type="InterPro" id="IPR003961">
    <property type="entry name" value="FN3_dom"/>
</dbReference>
<dbReference type="AlphaFoldDB" id="A0A955ECR8"/>
<keyword evidence="6 7" id="KW-0720">Serine protease</keyword>
<dbReference type="Gene3D" id="3.80.10.10">
    <property type="entry name" value="Ribonuclease Inhibitor"/>
    <property type="match status" value="3"/>
</dbReference>
<dbReference type="InterPro" id="IPR036852">
    <property type="entry name" value="Peptidase_S8/S53_dom_sf"/>
</dbReference>
<dbReference type="EMBL" id="JAGQNX010000068">
    <property type="protein sequence ID" value="MCA9308325.1"/>
    <property type="molecule type" value="Genomic_DNA"/>
</dbReference>
<dbReference type="InterPro" id="IPR036116">
    <property type="entry name" value="FN3_sf"/>
</dbReference>
<dbReference type="InterPro" id="IPR013783">
    <property type="entry name" value="Ig-like_fold"/>
</dbReference>
<evidence type="ECO:0000313" key="10">
    <source>
        <dbReference type="EMBL" id="MCA9308325.1"/>
    </source>
</evidence>
<evidence type="ECO:0000313" key="11">
    <source>
        <dbReference type="Proteomes" id="UP000740557"/>
    </source>
</evidence>
<organism evidence="10 11">
    <name type="scientific">candidate division WWE3 bacterium</name>
    <dbReference type="NCBI Taxonomy" id="2053526"/>
    <lineage>
        <taxon>Bacteria</taxon>
        <taxon>Katanobacteria</taxon>
    </lineage>
</organism>
<evidence type="ECO:0000259" key="9">
    <source>
        <dbReference type="PROSITE" id="PS50853"/>
    </source>
</evidence>
<evidence type="ECO:0000256" key="2">
    <source>
        <dbReference type="ARBA" id="ARBA00022670"/>
    </source>
</evidence>
<dbReference type="SMART" id="SM00369">
    <property type="entry name" value="LRR_TYP"/>
    <property type="match status" value="6"/>
</dbReference>
<dbReference type="PROSITE" id="PS51892">
    <property type="entry name" value="SUBTILASE"/>
    <property type="match status" value="1"/>
</dbReference>
<dbReference type="SUPFAM" id="SSF52058">
    <property type="entry name" value="L domain-like"/>
    <property type="match status" value="1"/>
</dbReference>
<dbReference type="InterPro" id="IPR000209">
    <property type="entry name" value="Peptidase_S8/S53_dom"/>
</dbReference>
<dbReference type="InterPro" id="IPR032675">
    <property type="entry name" value="LRR_dom_sf"/>
</dbReference>
<dbReference type="Pfam" id="PF00082">
    <property type="entry name" value="Peptidase_S8"/>
    <property type="match status" value="1"/>
</dbReference>
<accession>A0A955ECR8</accession>
<dbReference type="GO" id="GO:0004252">
    <property type="term" value="F:serine-type endopeptidase activity"/>
    <property type="evidence" value="ECO:0007669"/>
    <property type="project" value="UniProtKB-UniRule"/>
</dbReference>
<evidence type="ECO:0000256" key="6">
    <source>
        <dbReference type="ARBA" id="ARBA00022825"/>
    </source>
</evidence>
<keyword evidence="5 7" id="KW-0378">Hydrolase</keyword>
<feature type="non-terminal residue" evidence="10">
    <location>
        <position position="1"/>
    </location>
</feature>
<feature type="domain" description="Fibronectin type-III" evidence="9">
    <location>
        <begin position="806"/>
        <end position="899"/>
    </location>
</feature>
<evidence type="ECO:0000256" key="7">
    <source>
        <dbReference type="PROSITE-ProRule" id="PRU01240"/>
    </source>
</evidence>
<dbReference type="InterPro" id="IPR015500">
    <property type="entry name" value="Peptidase_S8_subtilisin-rel"/>
</dbReference>
<dbReference type="Gene3D" id="3.40.50.200">
    <property type="entry name" value="Peptidase S8/S53 domain"/>
    <property type="match status" value="1"/>
</dbReference>
<evidence type="ECO:0000256" key="3">
    <source>
        <dbReference type="ARBA" id="ARBA00022729"/>
    </source>
</evidence>
<dbReference type="FunFam" id="3.80.10.10:FF:000041">
    <property type="entry name" value="LRR receptor-like serine/threonine-protein kinase ERECTA"/>
    <property type="match status" value="2"/>
</dbReference>
<dbReference type="InterPro" id="IPR003591">
    <property type="entry name" value="Leu-rich_rpt_typical-subtyp"/>
</dbReference>
<proteinExistence type="inferred from homology"/>
<keyword evidence="4" id="KW-0677">Repeat</keyword>
<keyword evidence="1" id="KW-0433">Leucine-rich repeat</keyword>
<dbReference type="CDD" id="cd00063">
    <property type="entry name" value="FN3"/>
    <property type="match status" value="1"/>
</dbReference>
<dbReference type="Proteomes" id="UP000740557">
    <property type="component" value="Unassembled WGS sequence"/>
</dbReference>
<dbReference type="PANTHER" id="PTHR47988">
    <property type="entry name" value="SOMATIC EMBRYOGENESIS RECEPTOR KINASE 1"/>
    <property type="match status" value="1"/>
</dbReference>
<protein>
    <submittedName>
        <fullName evidence="10">S8 family serine peptidase</fullName>
    </submittedName>
</protein>
<comment type="similarity">
    <text evidence="7 8">Belongs to the peptidase S8 family.</text>
</comment>
<dbReference type="InterPro" id="IPR023828">
    <property type="entry name" value="Peptidase_S8_Ser-AS"/>
</dbReference>
<gene>
    <name evidence="10" type="ORF">KC980_02325</name>
</gene>
<dbReference type="FunFam" id="3.80.10.10:FF:000719">
    <property type="entry name" value="MDIS1-interacting receptor like kinase 2 isoform A"/>
    <property type="match status" value="1"/>
</dbReference>
<feature type="active site" description="Charge relay system" evidence="7">
    <location>
        <position position="151"/>
    </location>
</feature>
<dbReference type="Gene3D" id="2.60.40.10">
    <property type="entry name" value="Immunoglobulins"/>
    <property type="match status" value="1"/>
</dbReference>
<dbReference type="PROSITE" id="PS50853">
    <property type="entry name" value="FN3"/>
    <property type="match status" value="1"/>
</dbReference>
<sequence>TLDLNLNAYDVNMVKNRVADLSLAGDVKSSSLSTDSTINYAVFEVIGDEKAFINNVEAYDGVSYVEPRMYAKASEVSNDPQVINQYSLYKSNVYAGWKLTKSTNKVKVAVIDTGVDYNHEDLASVFGDVKGYDFVDLDSNPLPDDYASEYHGTHVAGIIAAASNNSIGIAGVTPNVQLYALRALNESGSGTFDDVADAINWATANGIDIVNMSLGGGCTASGCAVLQAAVANAYANGVALVAASGNSGADTIDYPAAYPQVTAVGSLSSKDSLSTFSNRGSSQELVASGEDIVSTFPNGQYAILSGTSMSTPLVTGMFAAVLAEKPEMSPLDVRILMASTPDDLGNPGWDSTYGYGRANLFKALASLNGVKNIATNSLTNTGAASLDVTSITTTASWIVPLQDTIALAPNVTVDLHFIADPTNLKSGIHTDKVSVNYFQDKSASFDAELVVSSNACTKVTDIPLSECNALERLYISTNGSKWRNSDKWLVRSRACDWYGVRCSEGHVDKLDLDGNNLTGELPEAIGDLPFLRYFYVDDNALTGGIPASINKLSNLTYFYAYNNNLTSPLPSDWSNLQSLERLYLYSNSISGELPSSVANLTNLKYLLLHGNNLTGQLPENLGNLSNVVYLYLNKNSFTGSIPVSIGNLKNVERFYLYENKLTGSLPSTLGDMPSLEYLALNSNNLTGVLPDSIGRLNKLRYLNVEKNSLSGTIPESLYSLTNLERIYMSENNFSGGLSANVGNMTGLRYLYINHNAFVDAVPATISKLSNLSALDVRYNGLWATDSSTDSFVSRFNGSWTQTQTVAPTNVSARYKVSGIEVAWNPIQYTSNDGGYYVSYSTSSTGPFKRVCNVNSKNTNSCLVTGLDSSKNYYFVVQSFTLPHIGQANTIVSNFSVPIQYKK</sequence>